<dbReference type="SUPFAM" id="SSF55874">
    <property type="entry name" value="ATPase domain of HSP90 chaperone/DNA topoisomerase II/histidine kinase"/>
    <property type="match status" value="1"/>
</dbReference>
<dbReference type="GO" id="GO:0005524">
    <property type="term" value="F:ATP binding"/>
    <property type="evidence" value="ECO:0007669"/>
    <property type="project" value="InterPro"/>
</dbReference>
<comment type="caution">
    <text evidence="5">The sequence shown here is derived from an EMBL/GenBank/DDBJ whole genome shotgun (WGS) entry which is preliminary data.</text>
</comment>
<dbReference type="PANTHER" id="PTHR10073">
    <property type="entry name" value="DNA MISMATCH REPAIR PROTEIN MLH, PMS, MUTL"/>
    <property type="match status" value="1"/>
</dbReference>
<dbReference type="RefSeq" id="XP_062690366.1">
    <property type="nucleotide sequence ID" value="XM_062839770.1"/>
</dbReference>
<reference evidence="5 6" key="1">
    <citation type="journal article" date="2023" name="Mol. Phylogenet. Evol.">
        <title>Genome-scale phylogeny and comparative genomics of the fungal order Sordariales.</title>
        <authorList>
            <person name="Hensen N."/>
            <person name="Bonometti L."/>
            <person name="Westerberg I."/>
            <person name="Brannstrom I.O."/>
            <person name="Guillou S."/>
            <person name="Cros-Aarteil S."/>
            <person name="Calhoun S."/>
            <person name="Haridas S."/>
            <person name="Kuo A."/>
            <person name="Mondo S."/>
            <person name="Pangilinan J."/>
            <person name="Riley R."/>
            <person name="LaButti K."/>
            <person name="Andreopoulos B."/>
            <person name="Lipzen A."/>
            <person name="Chen C."/>
            <person name="Yan M."/>
            <person name="Daum C."/>
            <person name="Ng V."/>
            <person name="Clum A."/>
            <person name="Steindorff A."/>
            <person name="Ohm R.A."/>
            <person name="Martin F."/>
            <person name="Silar P."/>
            <person name="Natvig D.O."/>
            <person name="Lalanne C."/>
            <person name="Gautier V."/>
            <person name="Ament-Velasquez S.L."/>
            <person name="Kruys A."/>
            <person name="Hutchinson M.I."/>
            <person name="Powell A.J."/>
            <person name="Barry K."/>
            <person name="Miller A.N."/>
            <person name="Grigoriev I.V."/>
            <person name="Debuchy R."/>
            <person name="Gladieux P."/>
            <person name="Hiltunen Thoren M."/>
            <person name="Johannesson H."/>
        </authorList>
    </citation>
    <scope>NUCLEOTIDE SEQUENCE [LARGE SCALE GENOMIC DNA]</scope>
    <source>
        <strain evidence="5 6">FGSC 10403</strain>
    </source>
</reference>
<dbReference type="GO" id="GO:0140664">
    <property type="term" value="F:ATP-dependent DNA damage sensor activity"/>
    <property type="evidence" value="ECO:0007669"/>
    <property type="project" value="InterPro"/>
</dbReference>
<dbReference type="AlphaFoldDB" id="A0AAJ0I335"/>
<dbReference type="InterPro" id="IPR038973">
    <property type="entry name" value="MutL/Mlh/Pms-like"/>
</dbReference>
<evidence type="ECO:0000313" key="6">
    <source>
        <dbReference type="Proteomes" id="UP001285908"/>
    </source>
</evidence>
<dbReference type="InterPro" id="IPR014721">
    <property type="entry name" value="Ribsml_uS5_D2-typ_fold_subgr"/>
</dbReference>
<dbReference type="CDD" id="cd03485">
    <property type="entry name" value="MutL_Trans_hPMS_1_like"/>
    <property type="match status" value="1"/>
</dbReference>
<dbReference type="SUPFAM" id="SSF54211">
    <property type="entry name" value="Ribosomal protein S5 domain 2-like"/>
    <property type="match status" value="1"/>
</dbReference>
<dbReference type="GeneID" id="87877392"/>
<feature type="compositionally biased region" description="Polar residues" evidence="3">
    <location>
        <begin position="538"/>
        <end position="553"/>
    </location>
</feature>
<feature type="region of interest" description="Disordered" evidence="3">
    <location>
        <begin position="648"/>
        <end position="677"/>
    </location>
</feature>
<dbReference type="Pfam" id="PF13589">
    <property type="entry name" value="HATPase_c_3"/>
    <property type="match status" value="1"/>
</dbReference>
<protein>
    <recommendedName>
        <fullName evidence="4">DNA mismatch repair protein S5 domain-containing protein</fullName>
    </recommendedName>
</protein>
<proteinExistence type="inferred from homology"/>
<dbReference type="Gene3D" id="3.30.230.10">
    <property type="match status" value="1"/>
</dbReference>
<feature type="compositionally biased region" description="Polar residues" evidence="3">
    <location>
        <begin position="576"/>
        <end position="585"/>
    </location>
</feature>
<evidence type="ECO:0000256" key="3">
    <source>
        <dbReference type="SAM" id="MobiDB-lite"/>
    </source>
</evidence>
<gene>
    <name evidence="5" type="ORF">B0T23DRAFT_421551</name>
</gene>
<evidence type="ECO:0000256" key="1">
    <source>
        <dbReference type="ARBA" id="ARBA00006082"/>
    </source>
</evidence>
<evidence type="ECO:0000259" key="4">
    <source>
        <dbReference type="SMART" id="SM01340"/>
    </source>
</evidence>
<evidence type="ECO:0000313" key="5">
    <source>
        <dbReference type="EMBL" id="KAK3488659.1"/>
    </source>
</evidence>
<keyword evidence="6" id="KW-1185">Reference proteome</keyword>
<dbReference type="Proteomes" id="UP001285908">
    <property type="component" value="Unassembled WGS sequence"/>
</dbReference>
<dbReference type="GO" id="GO:0016887">
    <property type="term" value="F:ATP hydrolysis activity"/>
    <property type="evidence" value="ECO:0007669"/>
    <property type="project" value="InterPro"/>
</dbReference>
<name>A0AAJ0I335_9PEZI</name>
<feature type="region of interest" description="Disordered" evidence="3">
    <location>
        <begin position="392"/>
        <end position="434"/>
    </location>
</feature>
<feature type="compositionally biased region" description="Low complexity" evidence="3">
    <location>
        <begin position="554"/>
        <end position="563"/>
    </location>
</feature>
<feature type="compositionally biased region" description="Low complexity" evidence="3">
    <location>
        <begin position="462"/>
        <end position="472"/>
    </location>
</feature>
<dbReference type="PANTHER" id="PTHR10073:SF41">
    <property type="entry name" value="MISMATCH REPAIR PROTEIN, PUTATIVE (AFU_ORTHOLOGUE AFUA_8G05820)-RELATED"/>
    <property type="match status" value="1"/>
</dbReference>
<comment type="similarity">
    <text evidence="1">Belongs to the DNA mismatch repair MutL/HexB family.</text>
</comment>
<dbReference type="EMBL" id="JAULSX010000006">
    <property type="protein sequence ID" value="KAK3488659.1"/>
    <property type="molecule type" value="Genomic_DNA"/>
</dbReference>
<dbReference type="GO" id="GO:0006298">
    <property type="term" value="P:mismatch repair"/>
    <property type="evidence" value="ECO:0007669"/>
    <property type="project" value="InterPro"/>
</dbReference>
<dbReference type="InterPro" id="IPR036890">
    <property type="entry name" value="HATPase_C_sf"/>
</dbReference>
<dbReference type="GO" id="GO:0061982">
    <property type="term" value="P:meiosis I cell cycle process"/>
    <property type="evidence" value="ECO:0007669"/>
    <property type="project" value="UniProtKB-ARBA"/>
</dbReference>
<keyword evidence="2" id="KW-0227">DNA damage</keyword>
<dbReference type="InterPro" id="IPR020568">
    <property type="entry name" value="Ribosomal_Su5_D2-typ_SF"/>
</dbReference>
<dbReference type="SMART" id="SM01340">
    <property type="entry name" value="DNA_mis_repair"/>
    <property type="match status" value="1"/>
</dbReference>
<feature type="region of interest" description="Disordered" evidence="3">
    <location>
        <begin position="446"/>
        <end position="614"/>
    </location>
</feature>
<dbReference type="InterPro" id="IPR013507">
    <property type="entry name" value="DNA_mismatch_S5_2-like"/>
</dbReference>
<dbReference type="GO" id="GO:0032389">
    <property type="term" value="C:MutLalpha complex"/>
    <property type="evidence" value="ECO:0007669"/>
    <property type="project" value="TreeGrafter"/>
</dbReference>
<evidence type="ECO:0000256" key="2">
    <source>
        <dbReference type="ARBA" id="ARBA00022763"/>
    </source>
</evidence>
<dbReference type="GO" id="GO:0030983">
    <property type="term" value="F:mismatched DNA binding"/>
    <property type="evidence" value="ECO:0007669"/>
    <property type="project" value="InterPro"/>
</dbReference>
<sequence length="836" mass="90624">MPIFALPEDTRRLLGSALVITSPIFLVKELLDNALDAGATTVDILISPNTVDRVEVRDNGSGISPSDFHHLGRPGYTSKLSSLKDLESVGCKSLGFRGVALASAAALAGIAICTRTSAESVATILHFSREGVAAAGGHKPAPAGTSVCVTDLFGAYPVRHKRAISEATATVLKVKGLLECYALARPQVKLSFKVLGGKQSWSYVPTSGAALKDAVVQVMGRELAAQCILQTSPFPVSDTETKIPPTCSLPLAQQPSKFVFEAYLPTTTADIRKICKGPFISVDSRPLSFTRGTAKKLKAVFEKHFKGSLIPGNSSKLPGSPFIRLNIRCPLGSYDPNVEPSKYDVLFHNEELVLREFESFLLSIYPAKRDDAGPSSMDLSTEANGCVYDTGVADEHISTPQVETIRADSGPRIGSQRKRPVTPSRNDRRLSISSTAPLVQSWSVDMSAGDGALGDGDDDVDVQTQTGKGEAPTTPPTDEEPPNQSKEGLNPWTIARLVAPRRQAQRSLSSPTRESGHVGPDEVPPPRGQPVEVPGRRGNTQDQPLRKTQPTIENNRTTTRTQTCNALLNVGEAHSQPANQRNSRPTVALEQNPYTTQGSGRRPADRRSYPTDAGRSLGMVQSKLSFGGGYYKRQRKTQTNEIHELDPLENTVPNTNGGFVRPNQPLMGSPGQHIGRRTMDNTRRRTIAQTKANSLTDMLSGEMPVKSRTVDDLSSSIVEGEEGVEAALPTNDPRGYLIRRQQSLADKPQRRKIQRLKTNLLPLETTPLGFETHQLALTLLVDPQTLARSMVRTSLLDSYLIEGALEDTLVNSISPEEITALESRVKLLLSQTRHQS</sequence>
<dbReference type="FunFam" id="3.30.565.10:FF:000017">
    <property type="entry name" value="PMS1 homolog 1, mismatch repair system component"/>
    <property type="match status" value="1"/>
</dbReference>
<dbReference type="Gene3D" id="3.30.565.10">
    <property type="entry name" value="Histidine kinase-like ATPase, C-terminal domain"/>
    <property type="match status" value="1"/>
</dbReference>
<feature type="domain" description="DNA mismatch repair protein S5" evidence="4">
    <location>
        <begin position="215"/>
        <end position="362"/>
    </location>
</feature>
<accession>A0AAJ0I335</accession>
<organism evidence="5 6">
    <name type="scientific">Neurospora hispaniola</name>
    <dbReference type="NCBI Taxonomy" id="588809"/>
    <lineage>
        <taxon>Eukaryota</taxon>
        <taxon>Fungi</taxon>
        <taxon>Dikarya</taxon>
        <taxon>Ascomycota</taxon>
        <taxon>Pezizomycotina</taxon>
        <taxon>Sordariomycetes</taxon>
        <taxon>Sordariomycetidae</taxon>
        <taxon>Sordariales</taxon>
        <taxon>Sordariaceae</taxon>
        <taxon>Neurospora</taxon>
    </lineage>
</organism>